<accession>A0A6G4Z689</accession>
<protein>
    <submittedName>
        <fullName evidence="1">Uncharacterized protein</fullName>
    </submittedName>
</protein>
<organism evidence="1">
    <name type="scientific">Staphylococcus aureus</name>
    <dbReference type="NCBI Taxonomy" id="1280"/>
    <lineage>
        <taxon>Bacteria</taxon>
        <taxon>Bacillati</taxon>
        <taxon>Bacillota</taxon>
        <taxon>Bacilli</taxon>
        <taxon>Bacillales</taxon>
        <taxon>Staphylococcaceae</taxon>
        <taxon>Staphylococcus</taxon>
    </lineage>
</organism>
<dbReference type="EMBL" id="JAALQE010000005">
    <property type="protein sequence ID" value="NGS70477.1"/>
    <property type="molecule type" value="Genomic_DNA"/>
</dbReference>
<evidence type="ECO:0000313" key="1">
    <source>
        <dbReference type="EMBL" id="NGS70477.1"/>
    </source>
</evidence>
<reference evidence="1" key="1">
    <citation type="submission" date="2020-02" db="EMBL/GenBank/DDBJ databases">
        <title>Detection of Heterogeneous Vancomycin Intermediate Resistance in Methicillin Resistant Staphylococcus aureus Isolates from Latin-America.</title>
        <authorList>
            <person name="Castro-Cardozo B."/>
            <person name="Berrio M."/>
            <person name="Vargas M.L."/>
            <person name="Carvajal L.P."/>
            <person name="Millan L.V."/>
            <person name="Rios R."/>
            <person name="Hernandez A."/>
            <person name="Rincon S.L."/>
            <person name="Cubides P."/>
            <person name="Forero E."/>
            <person name="Dinh A."/>
            <person name="Seas C."/>
            <person name="Munita J.M."/>
            <person name="Arias C.A."/>
            <person name="Reyes J."/>
            <person name="Diaz L."/>
        </authorList>
    </citation>
    <scope>NUCLEOTIDE SEQUENCE</scope>
    <source>
        <strain evidence="1">UG797</strain>
    </source>
</reference>
<sequence length="44" mass="5431">MKNRFIAFNKCFLVEFWENNQSDNAKYKILSYYVLMYKSVKEVK</sequence>
<dbReference type="AlphaFoldDB" id="A0A6G4Z689"/>
<comment type="caution">
    <text evidence="1">The sequence shown here is derived from an EMBL/GenBank/DDBJ whole genome shotgun (WGS) entry which is preliminary data.</text>
</comment>
<name>A0A6G4Z689_STAAU</name>
<dbReference type="RefSeq" id="WP_116447896.1">
    <property type="nucleotide sequence ID" value="NZ_QDHD01000003.1"/>
</dbReference>
<proteinExistence type="predicted"/>
<gene>
    <name evidence="1" type="ORF">G6Y33_06495</name>
</gene>